<comment type="caution">
    <text evidence="1">The sequence shown here is derived from an EMBL/GenBank/DDBJ whole genome shotgun (WGS) entry which is preliminary data.</text>
</comment>
<reference evidence="1" key="1">
    <citation type="journal article" date="2014" name="Front. Microbiol.">
        <title>High frequency of phylogenetically diverse reductive dehalogenase-homologous genes in deep subseafloor sedimentary metagenomes.</title>
        <authorList>
            <person name="Kawai M."/>
            <person name="Futagami T."/>
            <person name="Toyoda A."/>
            <person name="Takaki Y."/>
            <person name="Nishi S."/>
            <person name="Hori S."/>
            <person name="Arai W."/>
            <person name="Tsubouchi T."/>
            <person name="Morono Y."/>
            <person name="Uchiyama I."/>
            <person name="Ito T."/>
            <person name="Fujiyama A."/>
            <person name="Inagaki F."/>
            <person name="Takami H."/>
        </authorList>
    </citation>
    <scope>NUCLEOTIDE SEQUENCE</scope>
    <source>
        <strain evidence="1">Expedition CK06-06</strain>
    </source>
</reference>
<dbReference type="PROSITE" id="PS51257">
    <property type="entry name" value="PROKAR_LIPOPROTEIN"/>
    <property type="match status" value="1"/>
</dbReference>
<name>X1IJB9_9ZZZZ</name>
<evidence type="ECO:0000313" key="1">
    <source>
        <dbReference type="EMBL" id="GAH69360.1"/>
    </source>
</evidence>
<protein>
    <submittedName>
        <fullName evidence="1">Uncharacterized protein</fullName>
    </submittedName>
</protein>
<organism evidence="1">
    <name type="scientific">marine sediment metagenome</name>
    <dbReference type="NCBI Taxonomy" id="412755"/>
    <lineage>
        <taxon>unclassified sequences</taxon>
        <taxon>metagenomes</taxon>
        <taxon>ecological metagenomes</taxon>
    </lineage>
</organism>
<sequence length="188" mass="21063">MKKWMLIAILILIIILLSCQKQNTEEPAVLEKAKGKEESYPIAAEIGSNLLTVLDQLDRGSVDKGAALLLDAVLLTRPNENMPQEFENKILASKFKFQQRNYAEAVELITEALLIFKTCADLPGEKDKEERTDIEQTQKKEESSQIAPIAELMRSKILSAIDEFKKGNADKGVIFILESLQLFGPKTD</sequence>
<dbReference type="EMBL" id="BARU01030972">
    <property type="protein sequence ID" value="GAH69360.1"/>
    <property type="molecule type" value="Genomic_DNA"/>
</dbReference>
<proteinExistence type="predicted"/>
<accession>X1IJB9</accession>
<dbReference type="AlphaFoldDB" id="X1IJB9"/>
<gene>
    <name evidence="1" type="ORF">S03H2_49056</name>
</gene>